<proteinExistence type="predicted"/>
<dbReference type="Pfam" id="PF13778">
    <property type="entry name" value="DUF4174"/>
    <property type="match status" value="1"/>
</dbReference>
<keyword evidence="1 2" id="KW-0732">Signal</keyword>
<protein>
    <recommendedName>
        <fullName evidence="3">DUF4174 domain-containing protein</fullName>
    </recommendedName>
</protein>
<reference evidence="4 5" key="1">
    <citation type="submission" date="2023-08" db="EMBL/GenBank/DDBJ databases">
        <title>Functional and genomic diversity of the sorghum phyllosphere microbiome.</title>
        <authorList>
            <person name="Shade A."/>
        </authorList>
    </citation>
    <scope>NUCLEOTIDE SEQUENCE [LARGE SCALE GENOMIC DNA]</scope>
    <source>
        <strain evidence="4 5">SORGH_AS_0335</strain>
    </source>
</reference>
<evidence type="ECO:0000313" key="5">
    <source>
        <dbReference type="Proteomes" id="UP001267710"/>
    </source>
</evidence>
<evidence type="ECO:0000256" key="2">
    <source>
        <dbReference type="SAM" id="SignalP"/>
    </source>
</evidence>
<dbReference type="RefSeq" id="WP_309825344.1">
    <property type="nucleotide sequence ID" value="NZ_JAVIZX010000001.1"/>
</dbReference>
<feature type="chain" id="PRO_5046117350" description="DUF4174 domain-containing protein" evidence="2">
    <location>
        <begin position="30"/>
        <end position="151"/>
    </location>
</feature>
<name>A0ABU1I5D2_9BURK</name>
<sequence length="151" mass="16430">MKLLHRVPALGRAMAAALAVALPAAGAHGADNPLDAERWKTRPVVVVVPQEADPLLENVRSTLRQTAAREAFREREMVLYTVVRGRGERNDKPLDTAETAALLGALKLDPQGPAAFVLVGKDGGVKMRQDASVDLQAVFDEIDRMPMRQTR</sequence>
<dbReference type="InterPro" id="IPR025232">
    <property type="entry name" value="DUF4174"/>
</dbReference>
<dbReference type="EMBL" id="JAVIZX010000001">
    <property type="protein sequence ID" value="MDR6212419.1"/>
    <property type="molecule type" value="Genomic_DNA"/>
</dbReference>
<gene>
    <name evidence="4" type="ORF">QE399_000108</name>
</gene>
<dbReference type="Proteomes" id="UP001267710">
    <property type="component" value="Unassembled WGS sequence"/>
</dbReference>
<feature type="domain" description="DUF4174" evidence="3">
    <location>
        <begin position="33"/>
        <end position="150"/>
    </location>
</feature>
<feature type="signal peptide" evidence="2">
    <location>
        <begin position="1"/>
        <end position="29"/>
    </location>
</feature>
<keyword evidence="5" id="KW-1185">Reference proteome</keyword>
<evidence type="ECO:0000256" key="1">
    <source>
        <dbReference type="ARBA" id="ARBA00022729"/>
    </source>
</evidence>
<comment type="caution">
    <text evidence="4">The sequence shown here is derived from an EMBL/GenBank/DDBJ whole genome shotgun (WGS) entry which is preliminary data.</text>
</comment>
<organism evidence="4 5">
    <name type="scientific">Paracidovorax wautersii</name>
    <dbReference type="NCBI Taxonomy" id="1177982"/>
    <lineage>
        <taxon>Bacteria</taxon>
        <taxon>Pseudomonadati</taxon>
        <taxon>Pseudomonadota</taxon>
        <taxon>Betaproteobacteria</taxon>
        <taxon>Burkholderiales</taxon>
        <taxon>Comamonadaceae</taxon>
        <taxon>Paracidovorax</taxon>
    </lineage>
</organism>
<accession>A0ABU1I5D2</accession>
<evidence type="ECO:0000259" key="3">
    <source>
        <dbReference type="Pfam" id="PF13778"/>
    </source>
</evidence>
<evidence type="ECO:0000313" key="4">
    <source>
        <dbReference type="EMBL" id="MDR6212419.1"/>
    </source>
</evidence>